<dbReference type="EMBL" id="VJMJ01000106">
    <property type="protein sequence ID" value="KAF0734779.1"/>
    <property type="molecule type" value="Genomic_DNA"/>
</dbReference>
<reference evidence="2 3" key="1">
    <citation type="submission" date="2019-07" db="EMBL/GenBank/DDBJ databases">
        <title>Genomics analysis of Aphanomyces spp. identifies a new class of oomycete effector associated with host adaptation.</title>
        <authorList>
            <person name="Gaulin E."/>
        </authorList>
    </citation>
    <scope>NUCLEOTIDE SEQUENCE [LARGE SCALE GENOMIC DNA]</scope>
    <source>
        <strain evidence="2 3">ATCC 201684</strain>
    </source>
</reference>
<keyword evidence="3" id="KW-1185">Reference proteome</keyword>
<evidence type="ECO:0000313" key="2">
    <source>
        <dbReference type="EMBL" id="KAF0734779.1"/>
    </source>
</evidence>
<accession>A0A6G0X4R4</accession>
<proteinExistence type="predicted"/>
<dbReference type="AlphaFoldDB" id="A0A6G0X4R4"/>
<dbReference type="VEuPathDB" id="FungiDB:AeMF1_001464"/>
<evidence type="ECO:0000313" key="3">
    <source>
        <dbReference type="Proteomes" id="UP000481153"/>
    </source>
</evidence>
<dbReference type="Proteomes" id="UP000481153">
    <property type="component" value="Unassembled WGS sequence"/>
</dbReference>
<feature type="region of interest" description="Disordered" evidence="1">
    <location>
        <begin position="137"/>
        <end position="167"/>
    </location>
</feature>
<organism evidence="2 3">
    <name type="scientific">Aphanomyces euteiches</name>
    <dbReference type="NCBI Taxonomy" id="100861"/>
    <lineage>
        <taxon>Eukaryota</taxon>
        <taxon>Sar</taxon>
        <taxon>Stramenopiles</taxon>
        <taxon>Oomycota</taxon>
        <taxon>Saprolegniomycetes</taxon>
        <taxon>Saprolegniales</taxon>
        <taxon>Verrucalvaceae</taxon>
        <taxon>Aphanomyces</taxon>
    </lineage>
</organism>
<protein>
    <submittedName>
        <fullName evidence="2">Uncharacterized protein</fullName>
    </submittedName>
</protein>
<name>A0A6G0X4R4_9STRA</name>
<evidence type="ECO:0000256" key="1">
    <source>
        <dbReference type="SAM" id="MobiDB-lite"/>
    </source>
</evidence>
<feature type="region of interest" description="Disordered" evidence="1">
    <location>
        <begin position="1"/>
        <end position="22"/>
    </location>
</feature>
<comment type="caution">
    <text evidence="2">The sequence shown here is derived from an EMBL/GenBank/DDBJ whole genome shotgun (WGS) entry which is preliminary data.</text>
</comment>
<sequence length="379" mass="43429">MGLGDHKTKPSPALSSLTKATRRPSVLTNQELEQLRIDLEDILHQYEPHKVGSATDLLKQYEGLELELVECYRYYYTKNGEPLELVLDVERSTLCNNQTDAQASSSFSQTLRKRLSLPKPAIATYLNAKLLAKFRKSHGKPSGSKMEGIRGPEVPPPPAGSPKRGFRVPSKASLANLVNRVRGSKDSNPFEVKPRQDSSWTLLVSKHSSCRSHYDNERQAMSTQTPYEVRCLDTGESMTMDRVNQQVLQQKREFTWTKRKSFRDKIIVFLERYDMAAVDDIDAILNYGGKTNEEIWDELQAKYQVNQRSRLLQLFQKFDPPRVPDVDFLLQDYADQVEEMIAYYKNKYADKRRAEQVRQDPCTWSPGQANSYQLLPGGQ</sequence>
<gene>
    <name evidence="2" type="ORF">Ae201684_008628</name>
</gene>